<keyword evidence="2" id="KW-0808">Transferase</keyword>
<dbReference type="InterPro" id="IPR016181">
    <property type="entry name" value="Acyl_CoA_acyltransferase"/>
</dbReference>
<evidence type="ECO:0000313" key="2">
    <source>
        <dbReference type="EMBL" id="BCJ97856.1"/>
    </source>
</evidence>
<proteinExistence type="predicted"/>
<dbReference type="CDD" id="cd04301">
    <property type="entry name" value="NAT_SF"/>
    <property type="match status" value="1"/>
</dbReference>
<evidence type="ECO:0000313" key="3">
    <source>
        <dbReference type="Proteomes" id="UP000515703"/>
    </source>
</evidence>
<name>A0A7I8DNJ0_9FIRM</name>
<feature type="domain" description="N-acetyltransferase" evidence="1">
    <location>
        <begin position="9"/>
        <end position="153"/>
    </location>
</feature>
<dbReference type="Gene3D" id="3.40.630.30">
    <property type="match status" value="1"/>
</dbReference>
<dbReference type="Pfam" id="PF00583">
    <property type="entry name" value="Acetyltransf_1"/>
    <property type="match status" value="1"/>
</dbReference>
<reference evidence="2 3" key="1">
    <citation type="submission" date="2020-08" db="EMBL/GenBank/DDBJ databases">
        <title>Draft genome sequencing of an Anaerocolumna strain isolated from anoxic soil subjected to BSD treatment.</title>
        <authorList>
            <person name="Uek A."/>
            <person name="Tonouchi A."/>
        </authorList>
    </citation>
    <scope>NUCLEOTIDE SEQUENCE [LARGE SCALE GENOMIC DNA]</scope>
    <source>
        <strain evidence="2 3">CTTW</strain>
    </source>
</reference>
<dbReference type="PROSITE" id="PS51186">
    <property type="entry name" value="GNAT"/>
    <property type="match status" value="1"/>
</dbReference>
<dbReference type="GO" id="GO:0016747">
    <property type="term" value="F:acyltransferase activity, transferring groups other than amino-acyl groups"/>
    <property type="evidence" value="ECO:0007669"/>
    <property type="project" value="InterPro"/>
</dbReference>
<accession>A0A7I8DNJ0</accession>
<gene>
    <name evidence="2" type="ORF">bsdcttw_08970</name>
</gene>
<dbReference type="Proteomes" id="UP000515703">
    <property type="component" value="Chromosome"/>
</dbReference>
<evidence type="ECO:0000259" key="1">
    <source>
        <dbReference type="PROSITE" id="PS51186"/>
    </source>
</evidence>
<reference evidence="2 3" key="2">
    <citation type="submission" date="2020-08" db="EMBL/GenBank/DDBJ databases">
        <authorList>
            <person name="Ueki A."/>
            <person name="Tonouchi A."/>
        </authorList>
    </citation>
    <scope>NUCLEOTIDE SEQUENCE [LARGE SCALE GENOMIC DNA]</scope>
    <source>
        <strain evidence="2 3">CTTW</strain>
    </source>
</reference>
<dbReference type="SUPFAM" id="SSF55729">
    <property type="entry name" value="Acyl-CoA N-acyltransferases (Nat)"/>
    <property type="match status" value="1"/>
</dbReference>
<sequence length="164" mass="18876">MIYIPDRQINIRTMEFVNTQMIFYYQNSQKVEEQHKKYVFSAELNGKTAGYITLNLNSEKGPFAKKDIPELEDFHVFPEYRSMGIGNILLDAAEEKAAGFSNAISVCIGLHSGYSAAHRIYTRRGYIPDGTGVWYEGEPLKPFAKCYNNKNLVIYLMKEFHDIK</sequence>
<organism evidence="2 3">
    <name type="scientific">Anaerocolumna chitinilytica</name>
    <dbReference type="NCBI Taxonomy" id="1727145"/>
    <lineage>
        <taxon>Bacteria</taxon>
        <taxon>Bacillati</taxon>
        <taxon>Bacillota</taxon>
        <taxon>Clostridia</taxon>
        <taxon>Lachnospirales</taxon>
        <taxon>Lachnospiraceae</taxon>
        <taxon>Anaerocolumna</taxon>
    </lineage>
</organism>
<protein>
    <submittedName>
        <fullName evidence="2">N-acetyltransferase</fullName>
    </submittedName>
</protein>
<dbReference type="RefSeq" id="WP_185258238.1">
    <property type="nucleotide sequence ID" value="NZ_AP023368.1"/>
</dbReference>
<keyword evidence="3" id="KW-1185">Reference proteome</keyword>
<dbReference type="InterPro" id="IPR000182">
    <property type="entry name" value="GNAT_dom"/>
</dbReference>
<dbReference type="KEGG" id="acht:bsdcttw_08970"/>
<dbReference type="AlphaFoldDB" id="A0A7I8DNJ0"/>
<dbReference type="EMBL" id="AP023368">
    <property type="protein sequence ID" value="BCJ97856.1"/>
    <property type="molecule type" value="Genomic_DNA"/>
</dbReference>